<evidence type="ECO:0000313" key="2">
    <source>
        <dbReference type="Proteomes" id="UP000241868"/>
    </source>
</evidence>
<protein>
    <submittedName>
        <fullName evidence="1">Uncharacterized protein</fullName>
    </submittedName>
</protein>
<keyword evidence="2" id="KW-1185">Reference proteome</keyword>
<gene>
    <name evidence="1" type="ORF">C7N83_11315</name>
</gene>
<dbReference type="Gene3D" id="3.40.50.1820">
    <property type="entry name" value="alpha/beta hydrolase"/>
    <property type="match status" value="1"/>
</dbReference>
<reference evidence="1 2" key="1">
    <citation type="submission" date="2018-03" db="EMBL/GenBank/DDBJ databases">
        <title>Neisseria weixii sp. nov., isolated from the intestinal contents of Tibetan Plateau pika (Ochotona curzoniae) in Yushu, Qinghai Province, China.</title>
        <authorList>
            <person name="Gui Z."/>
        </authorList>
    </citation>
    <scope>NUCLEOTIDE SEQUENCE [LARGE SCALE GENOMIC DNA]</scope>
    <source>
        <strain evidence="1 2">ATCC 51483</strain>
    </source>
</reference>
<accession>A0A2P7TXX6</accession>
<dbReference type="AlphaFoldDB" id="A0A2P7TXX6"/>
<dbReference type="EMBL" id="PXYY01000091">
    <property type="protein sequence ID" value="PSJ79577.1"/>
    <property type="molecule type" value="Genomic_DNA"/>
</dbReference>
<dbReference type="Proteomes" id="UP000241868">
    <property type="component" value="Unassembled WGS sequence"/>
</dbReference>
<dbReference type="OrthoDB" id="9784036at2"/>
<name>A0A2P7TXX6_9NEIS</name>
<dbReference type="InterPro" id="IPR029058">
    <property type="entry name" value="AB_hydrolase_fold"/>
</dbReference>
<sequence>MCGHSYDSLFVLYALLNLLQNFTYSATNLALWYQQGNLYHQYQTAFRQPDVFRNRVLLIKTKFVQTRARQQAVARLPADTSKHLSEHLSLQRDIRAKFIGYPKLGYGNILPVSFMHALKIASGK</sequence>
<evidence type="ECO:0000313" key="1">
    <source>
        <dbReference type="EMBL" id="PSJ79577.1"/>
    </source>
</evidence>
<organism evidence="1 2">
    <name type="scientific">Neisseria iguanae</name>
    <dbReference type="NCBI Taxonomy" id="90242"/>
    <lineage>
        <taxon>Bacteria</taxon>
        <taxon>Pseudomonadati</taxon>
        <taxon>Pseudomonadota</taxon>
        <taxon>Betaproteobacteria</taxon>
        <taxon>Neisseriales</taxon>
        <taxon>Neisseriaceae</taxon>
        <taxon>Neisseria</taxon>
    </lineage>
</organism>
<comment type="caution">
    <text evidence="1">The sequence shown here is derived from an EMBL/GenBank/DDBJ whole genome shotgun (WGS) entry which is preliminary data.</text>
</comment>
<proteinExistence type="predicted"/>
<dbReference type="RefSeq" id="WP_106742766.1">
    <property type="nucleotide sequence ID" value="NZ_PXYY01000091.1"/>
</dbReference>